<keyword evidence="3" id="KW-0731">Sigma factor</keyword>
<dbReference type="SUPFAM" id="SSF88946">
    <property type="entry name" value="Sigma2 domain of RNA polymerase sigma factors"/>
    <property type="match status" value="1"/>
</dbReference>
<dbReference type="PANTHER" id="PTHR43133">
    <property type="entry name" value="RNA POLYMERASE ECF-TYPE SIGMA FACTO"/>
    <property type="match status" value="1"/>
</dbReference>
<evidence type="ECO:0000259" key="5">
    <source>
        <dbReference type="Pfam" id="PF04542"/>
    </source>
</evidence>
<dbReference type="Pfam" id="PF08281">
    <property type="entry name" value="Sigma70_r4_2"/>
    <property type="match status" value="1"/>
</dbReference>
<dbReference type="PATRIC" id="fig|1203610.3.peg.1997"/>
<dbReference type="InterPro" id="IPR007627">
    <property type="entry name" value="RNA_pol_sigma70_r2"/>
</dbReference>
<dbReference type="CDD" id="cd06171">
    <property type="entry name" value="Sigma70_r4"/>
    <property type="match status" value="1"/>
</dbReference>
<gene>
    <name evidence="7" type="ORF">HMPREF1536_01948</name>
</gene>
<dbReference type="Gene3D" id="1.10.1740.10">
    <property type="match status" value="1"/>
</dbReference>
<dbReference type="InterPro" id="IPR013325">
    <property type="entry name" value="RNA_pol_sigma_r2"/>
</dbReference>
<evidence type="ECO:0000256" key="1">
    <source>
        <dbReference type="ARBA" id="ARBA00010641"/>
    </source>
</evidence>
<dbReference type="AlphaFoldDB" id="A0A0F5JIE7"/>
<dbReference type="STRING" id="1203610.HMPREF1536_01948"/>
<evidence type="ECO:0000256" key="4">
    <source>
        <dbReference type="ARBA" id="ARBA00023163"/>
    </source>
</evidence>
<dbReference type="RefSeq" id="WP_028730156.1">
    <property type="nucleotide sequence ID" value="NZ_KE386765.1"/>
</dbReference>
<feature type="domain" description="RNA polymerase sigma-70 region 2" evidence="5">
    <location>
        <begin position="26"/>
        <end position="89"/>
    </location>
</feature>
<dbReference type="InterPro" id="IPR039425">
    <property type="entry name" value="RNA_pol_sigma-70-like"/>
</dbReference>
<name>A0A0F5JIE7_9BACT</name>
<dbReference type="HOGENOM" id="CLU_047691_4_2_10"/>
<dbReference type="SUPFAM" id="SSF88659">
    <property type="entry name" value="Sigma3 and sigma4 domains of RNA polymerase sigma factors"/>
    <property type="match status" value="1"/>
</dbReference>
<dbReference type="InterPro" id="IPR014284">
    <property type="entry name" value="RNA_pol_sigma-70_dom"/>
</dbReference>
<dbReference type="InterPro" id="IPR036388">
    <property type="entry name" value="WH-like_DNA-bd_sf"/>
</dbReference>
<dbReference type="Pfam" id="PF04542">
    <property type="entry name" value="Sigma70_r2"/>
    <property type="match status" value="1"/>
</dbReference>
<dbReference type="InterPro" id="IPR013324">
    <property type="entry name" value="RNA_pol_sigma_r3/r4-like"/>
</dbReference>
<evidence type="ECO:0000313" key="8">
    <source>
        <dbReference type="Proteomes" id="UP000033035"/>
    </source>
</evidence>
<evidence type="ECO:0000313" key="7">
    <source>
        <dbReference type="EMBL" id="KKB57227.1"/>
    </source>
</evidence>
<proteinExistence type="inferred from homology"/>
<feature type="domain" description="RNA polymerase sigma factor 70 region 4 type 2" evidence="6">
    <location>
        <begin position="124"/>
        <end position="174"/>
    </location>
</feature>
<keyword evidence="8" id="KW-1185">Reference proteome</keyword>
<dbReference type="GO" id="GO:0003677">
    <property type="term" value="F:DNA binding"/>
    <property type="evidence" value="ECO:0007669"/>
    <property type="project" value="InterPro"/>
</dbReference>
<protein>
    <submittedName>
        <fullName evidence="7">Sigma-70 family RNA polymerase sigma factor</fullName>
    </submittedName>
</protein>
<evidence type="ECO:0000256" key="3">
    <source>
        <dbReference type="ARBA" id="ARBA00023082"/>
    </source>
</evidence>
<dbReference type="GO" id="GO:0016987">
    <property type="term" value="F:sigma factor activity"/>
    <property type="evidence" value="ECO:0007669"/>
    <property type="project" value="UniProtKB-KW"/>
</dbReference>
<organism evidence="7 8">
    <name type="scientific">Parabacteroides gordonii MS-1 = DSM 23371</name>
    <dbReference type="NCBI Taxonomy" id="1203610"/>
    <lineage>
        <taxon>Bacteria</taxon>
        <taxon>Pseudomonadati</taxon>
        <taxon>Bacteroidota</taxon>
        <taxon>Bacteroidia</taxon>
        <taxon>Bacteroidales</taxon>
        <taxon>Tannerellaceae</taxon>
        <taxon>Parabacteroides</taxon>
    </lineage>
</organism>
<dbReference type="EMBL" id="AQHW01000013">
    <property type="protein sequence ID" value="KKB57227.1"/>
    <property type="molecule type" value="Genomic_DNA"/>
</dbReference>
<evidence type="ECO:0000256" key="2">
    <source>
        <dbReference type="ARBA" id="ARBA00023015"/>
    </source>
</evidence>
<accession>A0A0F5JIE7</accession>
<dbReference type="Gene3D" id="1.10.10.10">
    <property type="entry name" value="Winged helix-like DNA-binding domain superfamily/Winged helix DNA-binding domain"/>
    <property type="match status" value="1"/>
</dbReference>
<dbReference type="GO" id="GO:0006352">
    <property type="term" value="P:DNA-templated transcription initiation"/>
    <property type="evidence" value="ECO:0007669"/>
    <property type="project" value="InterPro"/>
</dbReference>
<evidence type="ECO:0000259" key="6">
    <source>
        <dbReference type="Pfam" id="PF08281"/>
    </source>
</evidence>
<dbReference type="PANTHER" id="PTHR43133:SF46">
    <property type="entry name" value="RNA POLYMERASE SIGMA-70 FACTOR ECF SUBFAMILY"/>
    <property type="match status" value="1"/>
</dbReference>
<keyword evidence="2" id="KW-0805">Transcription regulation</keyword>
<reference evidence="7 8" key="1">
    <citation type="submission" date="2013-04" db="EMBL/GenBank/DDBJ databases">
        <title>The Genome Sequence of Parabacteroides gordonii DSM 23371.</title>
        <authorList>
            <consortium name="The Broad Institute Genomics Platform"/>
            <person name="Earl A."/>
            <person name="Ward D."/>
            <person name="Feldgarden M."/>
            <person name="Gevers D."/>
            <person name="Martens E."/>
            <person name="Sakamoto M."/>
            <person name="Benno Y."/>
            <person name="Suzuki N."/>
            <person name="Matsunaga N."/>
            <person name="Koshihara K."/>
            <person name="Seki M."/>
            <person name="Komiya H."/>
            <person name="Walker B."/>
            <person name="Young S."/>
            <person name="Zeng Q."/>
            <person name="Gargeya S."/>
            <person name="Fitzgerald M."/>
            <person name="Haas B."/>
            <person name="Abouelleil A."/>
            <person name="Allen A.W."/>
            <person name="Alvarado L."/>
            <person name="Arachchi H.M."/>
            <person name="Berlin A.M."/>
            <person name="Chapman S.B."/>
            <person name="Gainer-Dewar J."/>
            <person name="Goldberg J."/>
            <person name="Griggs A."/>
            <person name="Gujja S."/>
            <person name="Hansen M."/>
            <person name="Howarth C."/>
            <person name="Imamovic A."/>
            <person name="Ireland A."/>
            <person name="Larimer J."/>
            <person name="McCowan C."/>
            <person name="Murphy C."/>
            <person name="Pearson M."/>
            <person name="Poon T.W."/>
            <person name="Priest M."/>
            <person name="Roberts A."/>
            <person name="Saif S."/>
            <person name="Shea T."/>
            <person name="Sisk P."/>
            <person name="Sykes S."/>
            <person name="Wortman J."/>
            <person name="Nusbaum C."/>
            <person name="Birren B."/>
        </authorList>
    </citation>
    <scope>NUCLEOTIDE SEQUENCE [LARGE SCALE GENOMIC DNA]</scope>
    <source>
        <strain evidence="7 8">MS-1</strain>
    </source>
</reference>
<dbReference type="NCBIfam" id="TIGR02937">
    <property type="entry name" value="sigma70-ECF"/>
    <property type="match status" value="1"/>
</dbReference>
<comment type="caution">
    <text evidence="7">The sequence shown here is derived from an EMBL/GenBank/DDBJ whole genome shotgun (WGS) entry which is preliminary data.</text>
</comment>
<sequence length="182" mass="21679">MQISDEKLWESCLTGNKEAFKEIYCRFYSLLYNYGSKLVSDQDLVKDCIQDIFIKLIQNYQSLSSTPNVRGYLLKALRNKLYDTLEKERTTDDISLYEETFITDELLPLLSFDDSDTDHRAKHLMKVFSELSPHQQEIIYLYYVNELKHEEIAEIMEINYQSSKNLLFRSLSKLRRLYLKNN</sequence>
<comment type="similarity">
    <text evidence="1">Belongs to the sigma-70 factor family. ECF subfamily.</text>
</comment>
<keyword evidence="4" id="KW-0804">Transcription</keyword>
<dbReference type="InterPro" id="IPR013249">
    <property type="entry name" value="RNA_pol_sigma70_r4_t2"/>
</dbReference>
<dbReference type="Proteomes" id="UP000033035">
    <property type="component" value="Unassembled WGS sequence"/>
</dbReference>